<dbReference type="EMBL" id="CM042019">
    <property type="protein sequence ID" value="KAI3825862.1"/>
    <property type="molecule type" value="Genomic_DNA"/>
</dbReference>
<evidence type="ECO:0000313" key="1">
    <source>
        <dbReference type="EMBL" id="KAI3825862.1"/>
    </source>
</evidence>
<sequence length="477" mass="53755">MAAQSADSLLVLQLTSTVRFNLISSCLFITLAVLCWYIYLYEAVPPVIVEETATVDSKDSNGICDLYDGSWVVDETYPLYNASQCPFAEKSFNCLANGRRDDGYLKWRWKPKNCDGSRVNIGGILEMLRGKRVVFVGDSLSRTQWESMICLLMSGVDDKSSVYEVNGNKISKKIRYLGVRFSSYNFTVEFYRSVFLVQIGSVPKRAPKRVRSTIKLDELDSVSLKWIDSDILVFNTGHWWNRAKLFEIGCYFKVNGRLKLGMSTMAAYTTALNTWASWVENMVDTNRTRVFFRTFEGSHWSGQNGHICKVTKKPLVRSKREYRSHFSDVIKKVVNNMSVPVTSMYVTPMGSYRSDAHVGTWSDNPTVPDCSHWCLPGVPDAWNEILLGIILVCECKKEGENGPASNTEFKLEKLHSMHECHHDASSFQSSHSSCSLGPNGMKTVAITIDDDLHVHDEEEFVKNEKVGKGSSSSTSQA</sequence>
<accession>A0ACB9K0U4</accession>
<reference evidence="1 2" key="2">
    <citation type="journal article" date="2022" name="Mol. Ecol. Resour.">
        <title>The genomes of chicory, endive, great burdock and yacon provide insights into Asteraceae paleo-polyploidization history and plant inulin production.</title>
        <authorList>
            <person name="Fan W."/>
            <person name="Wang S."/>
            <person name="Wang H."/>
            <person name="Wang A."/>
            <person name="Jiang F."/>
            <person name="Liu H."/>
            <person name="Zhao H."/>
            <person name="Xu D."/>
            <person name="Zhang Y."/>
        </authorList>
    </citation>
    <scope>NUCLEOTIDE SEQUENCE [LARGE SCALE GENOMIC DNA]</scope>
    <source>
        <strain evidence="2">cv. Yunnan</strain>
        <tissue evidence="1">Leaves</tissue>
    </source>
</reference>
<gene>
    <name evidence="1" type="ORF">L1987_07554</name>
</gene>
<reference evidence="2" key="1">
    <citation type="journal article" date="2022" name="Mol. Ecol. Resour.">
        <title>The genomes of chicory, endive, great burdock and yacon provide insights into Asteraceae palaeo-polyploidization history and plant inulin production.</title>
        <authorList>
            <person name="Fan W."/>
            <person name="Wang S."/>
            <person name="Wang H."/>
            <person name="Wang A."/>
            <person name="Jiang F."/>
            <person name="Liu H."/>
            <person name="Zhao H."/>
            <person name="Xu D."/>
            <person name="Zhang Y."/>
        </authorList>
    </citation>
    <scope>NUCLEOTIDE SEQUENCE [LARGE SCALE GENOMIC DNA]</scope>
    <source>
        <strain evidence="2">cv. Yunnan</strain>
    </source>
</reference>
<protein>
    <submittedName>
        <fullName evidence="1">Uncharacterized protein</fullName>
    </submittedName>
</protein>
<keyword evidence="2" id="KW-1185">Reference proteome</keyword>
<comment type="caution">
    <text evidence="1">The sequence shown here is derived from an EMBL/GenBank/DDBJ whole genome shotgun (WGS) entry which is preliminary data.</text>
</comment>
<proteinExistence type="predicted"/>
<dbReference type="Proteomes" id="UP001056120">
    <property type="component" value="Linkage Group LG02"/>
</dbReference>
<evidence type="ECO:0000313" key="2">
    <source>
        <dbReference type="Proteomes" id="UP001056120"/>
    </source>
</evidence>
<name>A0ACB9K0U4_9ASTR</name>
<organism evidence="1 2">
    <name type="scientific">Smallanthus sonchifolius</name>
    <dbReference type="NCBI Taxonomy" id="185202"/>
    <lineage>
        <taxon>Eukaryota</taxon>
        <taxon>Viridiplantae</taxon>
        <taxon>Streptophyta</taxon>
        <taxon>Embryophyta</taxon>
        <taxon>Tracheophyta</taxon>
        <taxon>Spermatophyta</taxon>
        <taxon>Magnoliopsida</taxon>
        <taxon>eudicotyledons</taxon>
        <taxon>Gunneridae</taxon>
        <taxon>Pentapetalae</taxon>
        <taxon>asterids</taxon>
        <taxon>campanulids</taxon>
        <taxon>Asterales</taxon>
        <taxon>Asteraceae</taxon>
        <taxon>Asteroideae</taxon>
        <taxon>Heliantheae alliance</taxon>
        <taxon>Millerieae</taxon>
        <taxon>Smallanthus</taxon>
    </lineage>
</organism>